<evidence type="ECO:0000256" key="1">
    <source>
        <dbReference type="SAM" id="MobiDB-lite"/>
    </source>
</evidence>
<dbReference type="EMBL" id="CP003181">
    <property type="protein sequence ID" value="AHJ64003.1"/>
    <property type="molecule type" value="Genomic_DNA"/>
</dbReference>
<organism evidence="2 3">
    <name type="scientific">Granulibacter bethesdensis</name>
    <dbReference type="NCBI Taxonomy" id="364410"/>
    <lineage>
        <taxon>Bacteria</taxon>
        <taxon>Pseudomonadati</taxon>
        <taxon>Pseudomonadota</taxon>
        <taxon>Alphaproteobacteria</taxon>
        <taxon>Acetobacterales</taxon>
        <taxon>Acetobacteraceae</taxon>
        <taxon>Granulibacter</taxon>
    </lineage>
</organism>
<evidence type="ECO:0000313" key="2">
    <source>
        <dbReference type="EMBL" id="AHJ64003.1"/>
    </source>
</evidence>
<dbReference type="AlphaFoldDB" id="A0AAN0RFV2"/>
<name>A0AAN0RFV2_9PROT</name>
<feature type="region of interest" description="Disordered" evidence="1">
    <location>
        <begin position="1"/>
        <end position="22"/>
    </location>
</feature>
<protein>
    <submittedName>
        <fullName evidence="2">Uncharacterized protein</fullName>
    </submittedName>
</protein>
<feature type="compositionally biased region" description="Low complexity" evidence="1">
    <location>
        <begin position="12"/>
        <end position="22"/>
    </location>
</feature>
<accession>A0AAN0RFV2</accession>
<gene>
    <name evidence="2" type="ORF">GbCGDNIH3_5046</name>
</gene>
<sequence>MAMPAQPSCHPGASSSGSGLMAASPDACWFRPEMDEVPSMTFRKKTLLQALL</sequence>
<evidence type="ECO:0000313" key="3">
    <source>
        <dbReference type="Proteomes" id="UP000019438"/>
    </source>
</evidence>
<proteinExistence type="predicted"/>
<dbReference type="KEGG" id="gbc:GbCGDNIH3_5046"/>
<reference evidence="3" key="1">
    <citation type="submission" date="2012-06" db="EMBL/GenBank/DDBJ databases">
        <title>Genome analysis of multiple Granulibacter bethesdensis isolates demonstrates substantial genome diversity.</title>
        <authorList>
            <person name="Greenberg D.E."/>
            <person name="Porcella S.F."/>
            <person name="Zarember K."/>
            <person name="Zelazny A.M."/>
            <person name="Bruno D."/>
            <person name="Martens C."/>
            <person name="Barbian K.D."/>
            <person name="Jaske E."/>
            <person name="Holland S.M."/>
        </authorList>
    </citation>
    <scope>NUCLEOTIDE SEQUENCE [LARGE SCALE GENOMIC DNA]</scope>
    <source>
        <strain evidence="3">CGDNIH3</strain>
    </source>
</reference>
<dbReference type="Proteomes" id="UP000019438">
    <property type="component" value="Chromosome"/>
</dbReference>